<proteinExistence type="predicted"/>
<name>A0ABV4CR34_9PSEU</name>
<dbReference type="SUPFAM" id="SSF52172">
    <property type="entry name" value="CheY-like"/>
    <property type="match status" value="1"/>
</dbReference>
<keyword evidence="2" id="KW-0418">Kinase</keyword>
<sequence>MTEGLREFSVALAEMARDLAAQASVQATLERIVAHAVDLVEGCDEAGILLLHPDRTLETPAATSDLVRESDRSQSELGEGPCFSALVDREPVYRISDIGTCDQRWPRFGPRARDLGLGSMLGFLLYTEERELGALNLYSTRPDVFTEHSEVVGWLLASHAAVLYATARTEAQLQTAISTRQLIGEAVGITMERYKVPADQAFDLLRTLSQNRNIKLREVAERITTTGELT</sequence>
<dbReference type="RefSeq" id="WP_345365476.1">
    <property type="nucleotide sequence ID" value="NZ_BAABII010000016.1"/>
</dbReference>
<dbReference type="Gene3D" id="3.30.450.40">
    <property type="match status" value="1"/>
</dbReference>
<evidence type="ECO:0000256" key="4">
    <source>
        <dbReference type="ARBA" id="ARBA00023163"/>
    </source>
</evidence>
<dbReference type="SMART" id="SM00065">
    <property type="entry name" value="GAF"/>
    <property type="match status" value="1"/>
</dbReference>
<dbReference type="Proteomes" id="UP001564626">
    <property type="component" value="Unassembled WGS sequence"/>
</dbReference>
<evidence type="ECO:0000313" key="7">
    <source>
        <dbReference type="Proteomes" id="UP001564626"/>
    </source>
</evidence>
<dbReference type="Gene3D" id="1.10.10.10">
    <property type="entry name" value="Winged helix-like DNA-binding domain superfamily/Winged helix DNA-binding domain"/>
    <property type="match status" value="1"/>
</dbReference>
<dbReference type="Pfam" id="PF13185">
    <property type="entry name" value="GAF_2"/>
    <property type="match status" value="1"/>
</dbReference>
<feature type="domain" description="ANTAR" evidence="5">
    <location>
        <begin position="163"/>
        <end position="224"/>
    </location>
</feature>
<dbReference type="SUPFAM" id="SSF55781">
    <property type="entry name" value="GAF domain-like"/>
    <property type="match status" value="1"/>
</dbReference>
<keyword evidence="4" id="KW-0804">Transcription</keyword>
<keyword evidence="1" id="KW-0808">Transferase</keyword>
<reference evidence="6 7" key="1">
    <citation type="submission" date="2024-08" db="EMBL/GenBank/DDBJ databases">
        <title>Genome mining of Saccharopolyspora cebuensis PGLac3 from Nigerian medicinal plant.</title>
        <authorList>
            <person name="Ezeobiora C.E."/>
            <person name="Igbokwe N.H."/>
            <person name="Amin D.H."/>
            <person name="Mendie U.E."/>
        </authorList>
    </citation>
    <scope>NUCLEOTIDE SEQUENCE [LARGE SCALE GENOMIC DNA]</scope>
    <source>
        <strain evidence="6 7">PGLac3</strain>
    </source>
</reference>
<dbReference type="InterPro" id="IPR036388">
    <property type="entry name" value="WH-like_DNA-bd_sf"/>
</dbReference>
<keyword evidence="3" id="KW-0805">Transcription regulation</keyword>
<comment type="caution">
    <text evidence="6">The sequence shown here is derived from an EMBL/GenBank/DDBJ whole genome shotgun (WGS) entry which is preliminary data.</text>
</comment>
<evidence type="ECO:0000256" key="1">
    <source>
        <dbReference type="ARBA" id="ARBA00022679"/>
    </source>
</evidence>
<gene>
    <name evidence="6" type="ORF">AB8O55_29435</name>
</gene>
<protein>
    <submittedName>
        <fullName evidence="6">GAF and ANTAR domain-containing protein</fullName>
    </submittedName>
</protein>
<evidence type="ECO:0000259" key="5">
    <source>
        <dbReference type="PROSITE" id="PS50921"/>
    </source>
</evidence>
<dbReference type="PIRSF" id="PIRSF036625">
    <property type="entry name" value="GAF_ANTAR"/>
    <property type="match status" value="1"/>
</dbReference>
<dbReference type="SMART" id="SM01012">
    <property type="entry name" value="ANTAR"/>
    <property type="match status" value="1"/>
</dbReference>
<accession>A0ABV4CR34</accession>
<keyword evidence="7" id="KW-1185">Reference proteome</keyword>
<dbReference type="PROSITE" id="PS50921">
    <property type="entry name" value="ANTAR"/>
    <property type="match status" value="1"/>
</dbReference>
<dbReference type="InterPro" id="IPR029016">
    <property type="entry name" value="GAF-like_dom_sf"/>
</dbReference>
<dbReference type="EMBL" id="JBGEHV010000105">
    <property type="protein sequence ID" value="MEY8043549.1"/>
    <property type="molecule type" value="Genomic_DNA"/>
</dbReference>
<dbReference type="InterPro" id="IPR011006">
    <property type="entry name" value="CheY-like_superfamily"/>
</dbReference>
<dbReference type="InterPro" id="IPR005561">
    <property type="entry name" value="ANTAR"/>
</dbReference>
<dbReference type="Pfam" id="PF03861">
    <property type="entry name" value="ANTAR"/>
    <property type="match status" value="1"/>
</dbReference>
<dbReference type="InterPro" id="IPR003018">
    <property type="entry name" value="GAF"/>
</dbReference>
<evidence type="ECO:0000313" key="6">
    <source>
        <dbReference type="EMBL" id="MEY8043549.1"/>
    </source>
</evidence>
<dbReference type="InterPro" id="IPR012074">
    <property type="entry name" value="GAF_ANTAR"/>
</dbReference>
<evidence type="ECO:0000256" key="3">
    <source>
        <dbReference type="ARBA" id="ARBA00023015"/>
    </source>
</evidence>
<organism evidence="6 7">
    <name type="scientific">Saccharopolyspora cebuensis</name>
    <dbReference type="NCBI Taxonomy" id="418759"/>
    <lineage>
        <taxon>Bacteria</taxon>
        <taxon>Bacillati</taxon>
        <taxon>Actinomycetota</taxon>
        <taxon>Actinomycetes</taxon>
        <taxon>Pseudonocardiales</taxon>
        <taxon>Pseudonocardiaceae</taxon>
        <taxon>Saccharopolyspora</taxon>
    </lineage>
</organism>
<evidence type="ECO:0000256" key="2">
    <source>
        <dbReference type="ARBA" id="ARBA00022777"/>
    </source>
</evidence>